<evidence type="ECO:0000256" key="1">
    <source>
        <dbReference type="SAM" id="MobiDB-lite"/>
    </source>
</evidence>
<feature type="transmembrane region" description="Helical" evidence="2">
    <location>
        <begin position="512"/>
        <end position="534"/>
    </location>
</feature>
<evidence type="ECO:0000256" key="2">
    <source>
        <dbReference type="SAM" id="Phobius"/>
    </source>
</evidence>
<proteinExistence type="predicted"/>
<feature type="transmembrane region" description="Helical" evidence="2">
    <location>
        <begin position="83"/>
        <end position="109"/>
    </location>
</feature>
<keyword evidence="2" id="KW-0812">Transmembrane</keyword>
<organism evidence="3 4">
    <name type="scientific">Dichomitus squalens</name>
    <dbReference type="NCBI Taxonomy" id="114155"/>
    <lineage>
        <taxon>Eukaryota</taxon>
        <taxon>Fungi</taxon>
        <taxon>Dikarya</taxon>
        <taxon>Basidiomycota</taxon>
        <taxon>Agaricomycotina</taxon>
        <taxon>Agaricomycetes</taxon>
        <taxon>Polyporales</taxon>
        <taxon>Polyporaceae</taxon>
        <taxon>Dichomitus</taxon>
    </lineage>
</organism>
<feature type="region of interest" description="Disordered" evidence="1">
    <location>
        <begin position="607"/>
        <end position="650"/>
    </location>
</feature>
<reference evidence="3 4" key="1">
    <citation type="submission" date="2019-01" db="EMBL/GenBank/DDBJ databases">
        <title>Draft genome sequences of three monokaryotic isolates of the white-rot basidiomycete fungus Dichomitus squalens.</title>
        <authorList>
            <consortium name="DOE Joint Genome Institute"/>
            <person name="Lopez S.C."/>
            <person name="Andreopoulos B."/>
            <person name="Pangilinan J."/>
            <person name="Lipzen A."/>
            <person name="Riley R."/>
            <person name="Ahrendt S."/>
            <person name="Ng V."/>
            <person name="Barry K."/>
            <person name="Daum C."/>
            <person name="Grigoriev I.V."/>
            <person name="Hilden K.S."/>
            <person name="Makela M.R."/>
            <person name="de Vries R.P."/>
        </authorList>
    </citation>
    <scope>NUCLEOTIDE SEQUENCE [LARGE SCALE GENOMIC DNA]</scope>
    <source>
        <strain evidence="3 4">CBS 464.89</strain>
    </source>
</reference>
<sequence length="650" mass="71703">MSSNILSISAAEIFATISVMKVGKGIVALLLYDWIICLGQEVSLNGTGTAGAAGPLSYMRSVAIRYSSIFSTMRVYAMSAMNVYLATITLVLSVIPVITNLIQDIVWFQAQNLPLPFSSSFDNPTPQRILTILISLDRGALIIADSIVLITTWWYTYKVYRLGAQRGLHDVPSLPSFMLYTVFLRVRPLSSKQYITSLIPQFKLQRNQSTLNLESGNVSPFGDVLSPLLISHFMLNLRQVSHHEVQGADNSVSQGIQFYAQSQTTRTIPHSLASFAELVHVETKDPDMEWESERDMSAGTTFNDIQLTFPPIMESLLNMVDGKVGLPKGIVAGLHEPEPFSGYKTRVSIRKNAESSIRGPDRGSFALLLTSPKPVNYGSQEPLADNRKVAGQRFEMTASVPETATHNSFGTHLSGIVLKMSSLHDDLPDDNASFSTMRVLALSRMNRVLAVVTFAISIMPAIVYLTFNVNLKWVQPENQPQPYNCGLKLHTPMRLQITVLRDVKIGPSLTSVMFYTGSLYFLVIASFNAIDFGFESIEISHQRSHEQRKEFGSTTTPAGMFADALRQVDYDSARQSDASASLAIHFATQVQSGNCSLPRSFASLAEPVHLDTPDPDMEWAPTEDKEPSRLEEAKVEVGLESVNDTHSASC</sequence>
<keyword evidence="4" id="KW-1185">Reference proteome</keyword>
<keyword evidence="2" id="KW-0472">Membrane</keyword>
<dbReference type="EMBL" id="ML145222">
    <property type="protein sequence ID" value="TBU53173.1"/>
    <property type="molecule type" value="Genomic_DNA"/>
</dbReference>
<feature type="transmembrane region" description="Helical" evidence="2">
    <location>
        <begin position="129"/>
        <end position="156"/>
    </location>
</feature>
<evidence type="ECO:0000313" key="3">
    <source>
        <dbReference type="EMBL" id="TBU53173.1"/>
    </source>
</evidence>
<keyword evidence="2" id="KW-1133">Transmembrane helix</keyword>
<feature type="transmembrane region" description="Helical" evidence="2">
    <location>
        <begin position="448"/>
        <end position="467"/>
    </location>
</feature>
<name>A0A4V2K6Q7_9APHY</name>
<evidence type="ECO:0000313" key="4">
    <source>
        <dbReference type="Proteomes" id="UP000292082"/>
    </source>
</evidence>
<protein>
    <submittedName>
        <fullName evidence="3">Uncharacterized protein</fullName>
    </submittedName>
</protein>
<gene>
    <name evidence="3" type="ORF">BD310DRAFT_909666</name>
</gene>
<feature type="compositionally biased region" description="Basic and acidic residues" evidence="1">
    <location>
        <begin position="622"/>
        <end position="637"/>
    </location>
</feature>
<accession>A0A4V2K6Q7</accession>
<dbReference type="AlphaFoldDB" id="A0A4V2K6Q7"/>
<dbReference type="Proteomes" id="UP000292082">
    <property type="component" value="Unassembled WGS sequence"/>
</dbReference>